<sequence length="51" mass="6002">MNTQEKNSSRFNNNLERAIYNICRIAKVIIVTEHNGLNPGMRLLEEISRYH</sequence>
<evidence type="ECO:0000313" key="1">
    <source>
        <dbReference type="EMBL" id="KJJ84429.1"/>
    </source>
</evidence>
<evidence type="ECO:0000313" key="2">
    <source>
        <dbReference type="Proteomes" id="UP000033428"/>
    </source>
</evidence>
<dbReference type="EMBL" id="JYNY01000361">
    <property type="protein sequence ID" value="KJJ84429.1"/>
    <property type="molecule type" value="Genomic_DNA"/>
</dbReference>
<feature type="non-terminal residue" evidence="1">
    <location>
        <position position="51"/>
    </location>
</feature>
<dbReference type="Proteomes" id="UP000033428">
    <property type="component" value="Unassembled WGS sequence"/>
</dbReference>
<comment type="caution">
    <text evidence="1">The sequence shown here is derived from an EMBL/GenBank/DDBJ whole genome shotgun (WGS) entry which is preliminary data.</text>
</comment>
<organism evidence="1 2">
    <name type="scientific">Candidatus Omnitrophus magneticus</name>
    <dbReference type="NCBI Taxonomy" id="1609969"/>
    <lineage>
        <taxon>Bacteria</taxon>
        <taxon>Pseudomonadati</taxon>
        <taxon>Candidatus Omnitrophota</taxon>
        <taxon>Candidatus Omnitrophus</taxon>
    </lineage>
</organism>
<dbReference type="AlphaFoldDB" id="A0A0F0CQY3"/>
<protein>
    <submittedName>
        <fullName evidence="1">Uncharacterized protein</fullName>
    </submittedName>
</protein>
<accession>A0A0F0CQY3</accession>
<keyword evidence="2" id="KW-1185">Reference proteome</keyword>
<proteinExistence type="predicted"/>
<reference evidence="1 2" key="1">
    <citation type="submission" date="2015-02" db="EMBL/GenBank/DDBJ databases">
        <title>Single-cell genomics of uncultivated deep-branching MTB reveals a conserved set of magnetosome genes.</title>
        <authorList>
            <person name="Kolinko S."/>
            <person name="Richter M."/>
            <person name="Glockner F.O."/>
            <person name="Brachmann A."/>
            <person name="Schuler D."/>
        </authorList>
    </citation>
    <scope>NUCLEOTIDE SEQUENCE [LARGE SCALE GENOMIC DNA]</scope>
    <source>
        <strain evidence="1">SKK-01</strain>
    </source>
</reference>
<gene>
    <name evidence="1" type="ORF">OMAG_001705</name>
</gene>
<name>A0A0F0CQY3_9BACT</name>